<dbReference type="EMBL" id="WSZK01000036">
    <property type="protein sequence ID" value="MWG36576.1"/>
    <property type="molecule type" value="Genomic_DNA"/>
</dbReference>
<feature type="compositionally biased region" description="Basic and acidic residues" evidence="1">
    <location>
        <begin position="106"/>
        <end position="116"/>
    </location>
</feature>
<evidence type="ECO:0000256" key="1">
    <source>
        <dbReference type="SAM" id="MobiDB-lite"/>
    </source>
</evidence>
<protein>
    <submittedName>
        <fullName evidence="2">Uncharacterized protein</fullName>
    </submittedName>
</protein>
<keyword evidence="3" id="KW-1185">Reference proteome</keyword>
<name>A0A6B0GNS5_9EURY</name>
<dbReference type="OrthoDB" id="275274at2157"/>
<dbReference type="RefSeq" id="WP_158206227.1">
    <property type="nucleotide sequence ID" value="NZ_WSZK01000036.1"/>
</dbReference>
<accession>A0A6B0GNS5</accession>
<feature type="region of interest" description="Disordered" evidence="1">
    <location>
        <begin position="106"/>
        <end position="132"/>
    </location>
</feature>
<comment type="caution">
    <text evidence="2">The sequence shown here is derived from an EMBL/GenBank/DDBJ whole genome shotgun (WGS) entry which is preliminary data.</text>
</comment>
<gene>
    <name evidence="2" type="ORF">GQS65_19135</name>
</gene>
<sequence length="132" mass="15060">MVDETQSQEVLHESEIEPASIDPHWRAIGALQSLADNPERALRIESNPNPMYATVEDSELVFWCFDYSKKCQVQDDVTESKTFTAENAADMVHIYAHREYGFSFTDRGEIKTEPEPRGTTLRSFGSEQEAEQ</sequence>
<reference evidence="2 3" key="1">
    <citation type="submission" date="2019-12" db="EMBL/GenBank/DDBJ databases">
        <title>Halocatena pleomorpha gen. nov. sp. nov., an extremely halophilic archaeon of family Halobacteriaceae isolated from saltpan soil.</title>
        <authorList>
            <person name="Pal Y."/>
            <person name="Verma A."/>
            <person name="Krishnamurthi S."/>
            <person name="Kumar P."/>
        </authorList>
    </citation>
    <scope>NUCLEOTIDE SEQUENCE [LARGE SCALE GENOMIC DNA]</scope>
    <source>
        <strain evidence="2 3">JCM 16495</strain>
    </source>
</reference>
<evidence type="ECO:0000313" key="3">
    <source>
        <dbReference type="Proteomes" id="UP000451471"/>
    </source>
</evidence>
<proteinExistence type="predicted"/>
<dbReference type="Proteomes" id="UP000451471">
    <property type="component" value="Unassembled WGS sequence"/>
</dbReference>
<organism evidence="2 3">
    <name type="scientific">Halomarina oriensis</name>
    <dbReference type="NCBI Taxonomy" id="671145"/>
    <lineage>
        <taxon>Archaea</taxon>
        <taxon>Methanobacteriati</taxon>
        <taxon>Methanobacteriota</taxon>
        <taxon>Stenosarchaea group</taxon>
        <taxon>Halobacteria</taxon>
        <taxon>Halobacteriales</taxon>
        <taxon>Natronomonadaceae</taxon>
        <taxon>Halomarina</taxon>
    </lineage>
</organism>
<evidence type="ECO:0000313" key="2">
    <source>
        <dbReference type="EMBL" id="MWG36576.1"/>
    </source>
</evidence>
<dbReference type="AlphaFoldDB" id="A0A6B0GNS5"/>